<dbReference type="SUPFAM" id="SSF48452">
    <property type="entry name" value="TPR-like"/>
    <property type="match status" value="2"/>
</dbReference>
<proteinExistence type="predicted"/>
<dbReference type="EMBL" id="WBUI01000006">
    <property type="protein sequence ID" value="KAB2933245.1"/>
    <property type="molecule type" value="Genomic_DNA"/>
</dbReference>
<organism evidence="4 5">
    <name type="scientific">Leptonema illini</name>
    <dbReference type="NCBI Taxonomy" id="183"/>
    <lineage>
        <taxon>Bacteria</taxon>
        <taxon>Pseudomonadati</taxon>
        <taxon>Spirochaetota</taxon>
        <taxon>Spirochaetia</taxon>
        <taxon>Leptospirales</taxon>
        <taxon>Leptospiraceae</taxon>
        <taxon>Leptonema</taxon>
    </lineage>
</organism>
<accession>A0A833H2F3</accession>
<dbReference type="Proteomes" id="UP000460298">
    <property type="component" value="Unassembled WGS sequence"/>
</dbReference>
<evidence type="ECO:0000256" key="1">
    <source>
        <dbReference type="ARBA" id="ARBA00022737"/>
    </source>
</evidence>
<dbReference type="SMART" id="SM00028">
    <property type="entry name" value="TPR"/>
    <property type="match status" value="5"/>
</dbReference>
<dbReference type="PANTHER" id="PTHR45586">
    <property type="entry name" value="TPR REPEAT-CONTAINING PROTEIN PA4667"/>
    <property type="match status" value="1"/>
</dbReference>
<keyword evidence="3" id="KW-0175">Coiled coil</keyword>
<feature type="coiled-coil region" evidence="3">
    <location>
        <begin position="355"/>
        <end position="382"/>
    </location>
</feature>
<dbReference type="InterPro" id="IPR019734">
    <property type="entry name" value="TPR_rpt"/>
</dbReference>
<keyword evidence="1" id="KW-0677">Repeat</keyword>
<evidence type="ECO:0000256" key="2">
    <source>
        <dbReference type="ARBA" id="ARBA00022803"/>
    </source>
</evidence>
<evidence type="ECO:0000313" key="4">
    <source>
        <dbReference type="EMBL" id="KAB2933245.1"/>
    </source>
</evidence>
<dbReference type="Pfam" id="PF14559">
    <property type="entry name" value="TPR_19"/>
    <property type="match status" value="1"/>
</dbReference>
<gene>
    <name evidence="4" type="ORF">F9K24_07815</name>
</gene>
<reference evidence="4 5" key="1">
    <citation type="submission" date="2019-10" db="EMBL/GenBank/DDBJ databases">
        <title>Extracellular Electron Transfer in a Candidatus Methanoperedens spp. Enrichment Culture.</title>
        <authorList>
            <person name="Berger S."/>
            <person name="Rangel Shaw D."/>
            <person name="Berben T."/>
            <person name="In 'T Zandt M."/>
            <person name="Frank J."/>
            <person name="Reimann J."/>
            <person name="Jetten M.S.M."/>
            <person name="Welte C.U."/>
        </authorList>
    </citation>
    <scope>NUCLEOTIDE SEQUENCE [LARGE SCALE GENOMIC DNA]</scope>
    <source>
        <strain evidence="4">SB12</strain>
    </source>
</reference>
<name>A0A833H2F3_9LEPT</name>
<evidence type="ECO:0000256" key="3">
    <source>
        <dbReference type="SAM" id="Coils"/>
    </source>
</evidence>
<evidence type="ECO:0000313" key="5">
    <source>
        <dbReference type="Proteomes" id="UP000460298"/>
    </source>
</evidence>
<dbReference type="AlphaFoldDB" id="A0A833H2F3"/>
<protein>
    <submittedName>
        <fullName evidence="4">Tetratricopeptide repeat protein</fullName>
    </submittedName>
</protein>
<dbReference type="InterPro" id="IPR011990">
    <property type="entry name" value="TPR-like_helical_dom_sf"/>
</dbReference>
<dbReference type="InterPro" id="IPR051012">
    <property type="entry name" value="CellSynth/LPSAsmb/PSIAsmb"/>
</dbReference>
<dbReference type="PANTHER" id="PTHR45586:SF1">
    <property type="entry name" value="LIPOPOLYSACCHARIDE ASSEMBLY PROTEIN B"/>
    <property type="match status" value="1"/>
</dbReference>
<keyword evidence="2" id="KW-0802">TPR repeat</keyword>
<dbReference type="Gene3D" id="1.25.40.10">
    <property type="entry name" value="Tetratricopeptide repeat domain"/>
    <property type="match status" value="1"/>
</dbReference>
<sequence>MFPCRCITERRQERPTEDTLFRKKIVFKAVILVFLLPLFALPADPTETTVPLSDLKQKAATALSLGRLPEAAELYRQWTEREPRRSEAFLGLARSLLGMGYADRARAVFLRAEQLRPDLLEAKIGLAETYLMNGQASKAYELLDAVRKKDPSNAQLNLSLASYYRLMGRNDLRRGYLEKALRQDPAMLPAVLELAVLAAEEGKISESEQRLERAALISPDALSLMKKRAEIHYRLSYSKYGRPQLEKARHYYRMYLHAAGDDPSVIADLIHIEYLLGHADEAKALTERIDRSDIYRRPVLHANIAEAMLPGGSVASLTESLQIACERAMLPLSCFRLEEAIMRHDRNRSLQPQRLQRMKARIQEAKRRLARNRTDAEELHLTRALELYPDDLSLRKQMLERYRLSGAYEDYLRTLTYLREREPGEQRWNTRLREALRSRREYLPYRIGLEEADYRRQPQHVLIFDLRSDRNSMEHYREPSLVSDYLIDSLRSVPRWQAAGEDVRSGLQRRLPGDAAFLFYDPSVPDLLTGMGVRELDGILEGSYDLRPSSLRLRLTLRNRDGIVLGSFNDDATPADVDLLATKVLAFLDRTIPLQASIIDVKNLIVNVGTADGLKKEELLRADSDRDIIVKVEETSRYVSRVSVVKGRTDRIGVDLRFTRVVRK</sequence>
<comment type="caution">
    <text evidence="4">The sequence shown here is derived from an EMBL/GenBank/DDBJ whole genome shotgun (WGS) entry which is preliminary data.</text>
</comment>